<accession>A0A288Q639</accession>
<dbReference type="InterPro" id="IPR006379">
    <property type="entry name" value="HAD-SF_hydro_IIB"/>
</dbReference>
<dbReference type="InterPro" id="IPR023214">
    <property type="entry name" value="HAD_sf"/>
</dbReference>
<dbReference type="RefSeq" id="WP_070229629.1">
    <property type="nucleotide sequence ID" value="NZ_BJYO01000006.1"/>
</dbReference>
<sequence>MAIKLIATDMDGTLLRDDKTFDYDKFETLLDLMDERGITMVAASGNQLKQLKAYFAPVNPERLTYISDNGALVTRGDEVLGEAALTKAQIARVLKWNSETKAHMENLIVLSGHEGAYVSNHATAEIIMGVREFYPSVHQVEKFLDIDDEIFRLSLVWPPEVDVQKQVRELRDIFGSELHATGSGFGSVDILSHGTNKRRGLEELSRRLHIQPSEMAAFGDNGNDLEMLRYVGLPFVMPNAEDFMKVRVDNIALNDNNHNGVVDTIEAILAGAYDN</sequence>
<dbReference type="KEGG" id="wso:WSWS_00330"/>
<dbReference type="PANTHER" id="PTHR10000:SF53">
    <property type="entry name" value="5-AMINO-6-(5-PHOSPHO-D-RIBITYLAMINO)URACIL PHOSPHATASE YBJI-RELATED"/>
    <property type="match status" value="1"/>
</dbReference>
<dbReference type="GO" id="GO:0000287">
    <property type="term" value="F:magnesium ion binding"/>
    <property type="evidence" value="ECO:0007669"/>
    <property type="project" value="TreeGrafter"/>
</dbReference>
<gene>
    <name evidence="1" type="ORF">DFP99_1485</name>
</gene>
<dbReference type="SUPFAM" id="SSF56784">
    <property type="entry name" value="HAD-like"/>
    <property type="match status" value="1"/>
</dbReference>
<dbReference type="GO" id="GO:0016791">
    <property type="term" value="F:phosphatase activity"/>
    <property type="evidence" value="ECO:0007669"/>
    <property type="project" value="TreeGrafter"/>
</dbReference>
<dbReference type="Pfam" id="PF08282">
    <property type="entry name" value="Hydrolase_3"/>
    <property type="match status" value="1"/>
</dbReference>
<dbReference type="CDD" id="cd07518">
    <property type="entry name" value="HAD_YbiV-Like"/>
    <property type="match status" value="1"/>
</dbReference>
<dbReference type="InterPro" id="IPR036412">
    <property type="entry name" value="HAD-like_sf"/>
</dbReference>
<protein>
    <submittedName>
        <fullName evidence="1">Uncharacterized protein</fullName>
    </submittedName>
</protein>
<dbReference type="EMBL" id="QRAS01000004">
    <property type="protein sequence ID" value="RDL01579.1"/>
    <property type="molecule type" value="Genomic_DNA"/>
</dbReference>
<dbReference type="NCBIfam" id="TIGR01484">
    <property type="entry name" value="HAD-SF-IIB"/>
    <property type="match status" value="1"/>
</dbReference>
<dbReference type="Proteomes" id="UP000254912">
    <property type="component" value="Unassembled WGS sequence"/>
</dbReference>
<dbReference type="Gene3D" id="3.30.1240.10">
    <property type="match status" value="1"/>
</dbReference>
<dbReference type="Gene3D" id="3.40.50.1000">
    <property type="entry name" value="HAD superfamily/HAD-like"/>
    <property type="match status" value="1"/>
</dbReference>
<dbReference type="SFLD" id="SFLDS00003">
    <property type="entry name" value="Haloacid_Dehalogenase"/>
    <property type="match status" value="1"/>
</dbReference>
<organism evidence="1 2">
    <name type="scientific">Weissella soli</name>
    <dbReference type="NCBI Taxonomy" id="155866"/>
    <lineage>
        <taxon>Bacteria</taxon>
        <taxon>Bacillati</taxon>
        <taxon>Bacillota</taxon>
        <taxon>Bacilli</taxon>
        <taxon>Lactobacillales</taxon>
        <taxon>Lactobacillaceae</taxon>
        <taxon>Weissella</taxon>
    </lineage>
</organism>
<dbReference type="SFLD" id="SFLDG01140">
    <property type="entry name" value="C2.B:_Phosphomannomutase_and_P"/>
    <property type="match status" value="1"/>
</dbReference>
<reference evidence="1 2" key="1">
    <citation type="submission" date="2018-07" db="EMBL/GenBank/DDBJ databases">
        <title>Genomic Encyclopedia of Type Strains, Phase III (KMG-III): the genomes of soil and plant-associated and newly described type strains.</title>
        <authorList>
            <person name="Whitman W."/>
        </authorList>
    </citation>
    <scope>NUCLEOTIDE SEQUENCE [LARGE SCALE GENOMIC DNA]</scope>
    <source>
        <strain evidence="1 2">CECT 7031</strain>
    </source>
</reference>
<name>A0A288Q639_9LACO</name>
<dbReference type="PANTHER" id="PTHR10000">
    <property type="entry name" value="PHOSPHOSERINE PHOSPHATASE"/>
    <property type="match status" value="1"/>
</dbReference>
<dbReference type="GeneID" id="94545540"/>
<keyword evidence="2" id="KW-1185">Reference proteome</keyword>
<proteinExistence type="predicted"/>
<comment type="caution">
    <text evidence="1">The sequence shown here is derived from an EMBL/GenBank/DDBJ whole genome shotgun (WGS) entry which is preliminary data.</text>
</comment>
<dbReference type="GO" id="GO:0005829">
    <property type="term" value="C:cytosol"/>
    <property type="evidence" value="ECO:0007669"/>
    <property type="project" value="TreeGrafter"/>
</dbReference>
<dbReference type="PROSITE" id="PS01229">
    <property type="entry name" value="COF_2"/>
    <property type="match status" value="1"/>
</dbReference>
<evidence type="ECO:0000313" key="1">
    <source>
        <dbReference type="EMBL" id="RDL01579.1"/>
    </source>
</evidence>
<dbReference type="OrthoDB" id="9814970at2"/>
<dbReference type="AlphaFoldDB" id="A0A288Q639"/>
<evidence type="ECO:0000313" key="2">
    <source>
        <dbReference type="Proteomes" id="UP000254912"/>
    </source>
</evidence>